<dbReference type="Gene3D" id="2.40.70.10">
    <property type="entry name" value="Acid Proteases"/>
    <property type="match status" value="2"/>
</dbReference>
<dbReference type="AlphaFoldDB" id="A0AA40F265"/>
<dbReference type="PRINTS" id="PR00792">
    <property type="entry name" value="PEPSIN"/>
</dbReference>
<dbReference type="InterPro" id="IPR033121">
    <property type="entry name" value="PEPTIDASE_A1"/>
</dbReference>
<dbReference type="InterPro" id="IPR021109">
    <property type="entry name" value="Peptidase_aspartic_dom_sf"/>
</dbReference>
<keyword evidence="5" id="KW-1185">Reference proteome</keyword>
<dbReference type="Proteomes" id="UP001172155">
    <property type="component" value="Unassembled WGS sequence"/>
</dbReference>
<evidence type="ECO:0000256" key="2">
    <source>
        <dbReference type="PIRSR" id="PIRSR601461-2"/>
    </source>
</evidence>
<dbReference type="Pfam" id="PF00026">
    <property type="entry name" value="Asp"/>
    <property type="match status" value="1"/>
</dbReference>
<evidence type="ECO:0000313" key="5">
    <source>
        <dbReference type="Proteomes" id="UP001172155"/>
    </source>
</evidence>
<dbReference type="GO" id="GO:0004190">
    <property type="term" value="F:aspartic-type endopeptidase activity"/>
    <property type="evidence" value="ECO:0007669"/>
    <property type="project" value="InterPro"/>
</dbReference>
<dbReference type="InterPro" id="IPR001461">
    <property type="entry name" value="Aspartic_peptidase_A1"/>
</dbReference>
<evidence type="ECO:0000313" key="4">
    <source>
        <dbReference type="EMBL" id="KAK0749783.1"/>
    </source>
</evidence>
<gene>
    <name evidence="4" type="ORF">B0T18DRAFT_115413</name>
</gene>
<organism evidence="4 5">
    <name type="scientific">Schizothecium vesticola</name>
    <dbReference type="NCBI Taxonomy" id="314040"/>
    <lineage>
        <taxon>Eukaryota</taxon>
        <taxon>Fungi</taxon>
        <taxon>Dikarya</taxon>
        <taxon>Ascomycota</taxon>
        <taxon>Pezizomycotina</taxon>
        <taxon>Sordariomycetes</taxon>
        <taxon>Sordariomycetidae</taxon>
        <taxon>Sordariales</taxon>
        <taxon>Schizotheciaceae</taxon>
        <taxon>Schizothecium</taxon>
    </lineage>
</organism>
<name>A0AA40F265_9PEZI</name>
<comment type="caution">
    <text evidence="4">The sequence shown here is derived from an EMBL/GenBank/DDBJ whole genome shotgun (WGS) entry which is preliminary data.</text>
</comment>
<keyword evidence="2" id="KW-1015">Disulfide bond</keyword>
<accession>A0AA40F265</accession>
<dbReference type="PANTHER" id="PTHR47966">
    <property type="entry name" value="BETA-SITE APP-CLEAVING ENZYME, ISOFORM A-RELATED"/>
    <property type="match status" value="1"/>
</dbReference>
<proteinExistence type="inferred from homology"/>
<dbReference type="EMBL" id="JAUKUD010000003">
    <property type="protein sequence ID" value="KAK0749783.1"/>
    <property type="molecule type" value="Genomic_DNA"/>
</dbReference>
<comment type="similarity">
    <text evidence="1">Belongs to the peptidase A1 family.</text>
</comment>
<protein>
    <submittedName>
        <fullName evidence="4">Aspartic peptidase domain-containing protein</fullName>
    </submittedName>
</protein>
<feature type="domain" description="Peptidase A1" evidence="3">
    <location>
        <begin position="15"/>
        <end position="346"/>
    </location>
</feature>
<dbReference type="InterPro" id="IPR034164">
    <property type="entry name" value="Pepsin-like_dom"/>
</dbReference>
<dbReference type="GO" id="GO:0006508">
    <property type="term" value="P:proteolysis"/>
    <property type="evidence" value="ECO:0007669"/>
    <property type="project" value="InterPro"/>
</dbReference>
<dbReference type="SUPFAM" id="SSF50630">
    <property type="entry name" value="Acid proteases"/>
    <property type="match status" value="1"/>
</dbReference>
<evidence type="ECO:0000256" key="1">
    <source>
        <dbReference type="ARBA" id="ARBA00007447"/>
    </source>
</evidence>
<dbReference type="CDD" id="cd05471">
    <property type="entry name" value="pepsin_like"/>
    <property type="match status" value="1"/>
</dbReference>
<sequence length="349" mass="38469">MGICSHSSKWIDAGYSFNISIGSPPQEVEVYLDISSPDSWVTPATLPNRGRVCRNASVFDTDASSTFLASGIPAHFSSGWLWGRGNLSYDTIGYGGVAAEHQAFAVPDFLWSDSYIFNACPMAGVIGLAPFHSRRAKDDFGKPSPFITMVHQNALENNLFALRLREPAELSFGRLNHTLFQGDFLAKVRLTRNLSSIWDGGWQTTASYLALEEWDASKSFRSDLGDVPATFSTRSPTIHLPEPVYDRVFAASGCASVNGPWLPPAVDCSNRLGMPNITFNFAGQNVTLTAFDYTIPWYLEPGMPDCTCMFTTSSGFDWSNEIVLGWAFMRKFYSVFDLDDGSIRFAALS</sequence>
<evidence type="ECO:0000259" key="3">
    <source>
        <dbReference type="PROSITE" id="PS51767"/>
    </source>
</evidence>
<dbReference type="PANTHER" id="PTHR47966:SF51">
    <property type="entry name" value="BETA-SITE APP-CLEAVING ENZYME, ISOFORM A-RELATED"/>
    <property type="match status" value="1"/>
</dbReference>
<reference evidence="4" key="1">
    <citation type="submission" date="2023-06" db="EMBL/GenBank/DDBJ databases">
        <title>Genome-scale phylogeny and comparative genomics of the fungal order Sordariales.</title>
        <authorList>
            <consortium name="Lawrence Berkeley National Laboratory"/>
            <person name="Hensen N."/>
            <person name="Bonometti L."/>
            <person name="Westerberg I."/>
            <person name="Brannstrom I.O."/>
            <person name="Guillou S."/>
            <person name="Cros-Aarteil S."/>
            <person name="Calhoun S."/>
            <person name="Haridas S."/>
            <person name="Kuo A."/>
            <person name="Mondo S."/>
            <person name="Pangilinan J."/>
            <person name="Riley R."/>
            <person name="LaButti K."/>
            <person name="Andreopoulos B."/>
            <person name="Lipzen A."/>
            <person name="Chen C."/>
            <person name="Yanf M."/>
            <person name="Daum C."/>
            <person name="Ng V."/>
            <person name="Clum A."/>
            <person name="Steindorff A."/>
            <person name="Ohm R."/>
            <person name="Martin F."/>
            <person name="Silar P."/>
            <person name="Natvig D."/>
            <person name="Lalanne C."/>
            <person name="Gautier V."/>
            <person name="Ament-velasquez S.L."/>
            <person name="Kruys A."/>
            <person name="Hutchinson M.I."/>
            <person name="Powell A.J."/>
            <person name="Barry K."/>
            <person name="Miller A.N."/>
            <person name="Grigoriev I.V."/>
            <person name="Debuchy R."/>
            <person name="Gladieux P."/>
            <person name="Thoren M.H."/>
            <person name="Johannesson H."/>
        </authorList>
    </citation>
    <scope>NUCLEOTIDE SEQUENCE</scope>
    <source>
        <strain evidence="4">SMH3187-1</strain>
    </source>
</reference>
<dbReference type="PROSITE" id="PS51767">
    <property type="entry name" value="PEPTIDASE_A1"/>
    <property type="match status" value="1"/>
</dbReference>
<feature type="disulfide bond" evidence="2">
    <location>
        <begin position="268"/>
        <end position="308"/>
    </location>
</feature>